<keyword evidence="3" id="KW-1185">Reference proteome</keyword>
<evidence type="ECO:0000313" key="3">
    <source>
        <dbReference type="Proteomes" id="UP000054279"/>
    </source>
</evidence>
<accession>A0A0C9UTA2</accession>
<dbReference type="EMBL" id="KN837109">
    <property type="protein sequence ID" value="KIJ46073.1"/>
    <property type="molecule type" value="Genomic_DNA"/>
</dbReference>
<gene>
    <name evidence="2" type="ORF">M422DRAFT_250503</name>
</gene>
<name>A0A0C9UTA2_SPHS4</name>
<dbReference type="Proteomes" id="UP000054279">
    <property type="component" value="Unassembled WGS sequence"/>
</dbReference>
<sequence length="904" mass="103454">MDLKRKRSFEVITPGSPPHRPPPSLRNSTRLQQLEQYNIRLGAIDLGELAVITLDTIECLGFVIVGLNDLPREPRSAGATLLDAATTGLKAIDTLLHGLRFARKFHGKLDHLSQQGQLSTILRDLTEGKWEKLGLLACKAHSCILDCLSVMRESQNKFLSVSDVPIWDDFVLIMEISESQKCTGSLSNIVTTFKLAELENPLFRLRRFLEVEISMMIWPPSESDISPRRDLDVHNHNESLNLEHLRLFFKDMALVPIRYRAYLPSLPTYELDRPVIRSPACLPFIVGGIDDHDCLSKEASGGKGFERVITPLLEFDWNEPWNTIPDILRWIVPFLKSTQQEHPPDISEIGLLADIYLKGIILLVESLRMGRLFLENYATNAAWYFERREIREKYSLVLGENEGYPWKIAAALSKYSLDSFALAKAHANALRAQFERNNNWTQIPTLTSEEYPCYLAIRRILETFCGPLFEKLRSLSYTWNRLWNVLKFPGSFSQNIHLEDIGEETLKLWYDEGSYVACELLYHQMSSDAKTGKNINLELWTKAANWIYKTIAYNNIQSNPPFTYPIWSEVFFGDLHLIPERFRTQIAYTIPPIAVVRPHAEQFLTDAELDRLQVFHQYICRKDEVPIKDLCNSVIAISNYYFFHNRGTHSYLVPGDYETAIGFVAPWSTLGPSLHELSVHINGVFFDLLQSVLKAFQFVTQFYTLFGTPSPSGPRVVAEPKLQLFNTLDIATGILYPLVEYEDKFKNIYVILDHLAHIYVGSGSSGEPKDNEIPILDPQQLIKLVGDLERGIQEWYRWWTWTRATEHSPENFAECISINAILWSGSLQTNWDSLQSLDTGFKSVSESATLRMGKKVYTQVIAVHKPQQLYADIQTERSAVQIFYLTGKPSPRHQISRTEVQQGV</sequence>
<feature type="compositionally biased region" description="Pro residues" evidence="1">
    <location>
        <begin position="15"/>
        <end position="24"/>
    </location>
</feature>
<organism evidence="2 3">
    <name type="scientific">Sphaerobolus stellatus (strain SS14)</name>
    <dbReference type="NCBI Taxonomy" id="990650"/>
    <lineage>
        <taxon>Eukaryota</taxon>
        <taxon>Fungi</taxon>
        <taxon>Dikarya</taxon>
        <taxon>Basidiomycota</taxon>
        <taxon>Agaricomycotina</taxon>
        <taxon>Agaricomycetes</taxon>
        <taxon>Phallomycetidae</taxon>
        <taxon>Geastrales</taxon>
        <taxon>Sphaerobolaceae</taxon>
        <taxon>Sphaerobolus</taxon>
    </lineage>
</organism>
<evidence type="ECO:0000313" key="2">
    <source>
        <dbReference type="EMBL" id="KIJ46073.1"/>
    </source>
</evidence>
<evidence type="ECO:0000256" key="1">
    <source>
        <dbReference type="SAM" id="MobiDB-lite"/>
    </source>
</evidence>
<dbReference type="AlphaFoldDB" id="A0A0C9UTA2"/>
<reference evidence="2 3" key="1">
    <citation type="submission" date="2014-06" db="EMBL/GenBank/DDBJ databases">
        <title>Evolutionary Origins and Diversification of the Mycorrhizal Mutualists.</title>
        <authorList>
            <consortium name="DOE Joint Genome Institute"/>
            <consortium name="Mycorrhizal Genomics Consortium"/>
            <person name="Kohler A."/>
            <person name="Kuo A."/>
            <person name="Nagy L.G."/>
            <person name="Floudas D."/>
            <person name="Copeland A."/>
            <person name="Barry K.W."/>
            <person name="Cichocki N."/>
            <person name="Veneault-Fourrey C."/>
            <person name="LaButti K."/>
            <person name="Lindquist E.A."/>
            <person name="Lipzen A."/>
            <person name="Lundell T."/>
            <person name="Morin E."/>
            <person name="Murat C."/>
            <person name="Riley R."/>
            <person name="Ohm R."/>
            <person name="Sun H."/>
            <person name="Tunlid A."/>
            <person name="Henrissat B."/>
            <person name="Grigoriev I.V."/>
            <person name="Hibbett D.S."/>
            <person name="Martin F."/>
        </authorList>
    </citation>
    <scope>NUCLEOTIDE SEQUENCE [LARGE SCALE GENOMIC DNA]</scope>
    <source>
        <strain evidence="2 3">SS14</strain>
    </source>
</reference>
<feature type="region of interest" description="Disordered" evidence="1">
    <location>
        <begin position="1"/>
        <end position="26"/>
    </location>
</feature>
<dbReference type="HOGENOM" id="CLU_320830_0_0_1"/>
<proteinExistence type="predicted"/>
<protein>
    <submittedName>
        <fullName evidence="2">Uncharacterized protein</fullName>
    </submittedName>
</protein>